<dbReference type="InterPro" id="IPR012337">
    <property type="entry name" value="RNaseH-like_sf"/>
</dbReference>
<dbReference type="STRING" id="74649.A0A2P6Q1C8"/>
<organism evidence="2 3">
    <name type="scientific">Rosa chinensis</name>
    <name type="common">China rose</name>
    <dbReference type="NCBI Taxonomy" id="74649"/>
    <lineage>
        <taxon>Eukaryota</taxon>
        <taxon>Viridiplantae</taxon>
        <taxon>Streptophyta</taxon>
        <taxon>Embryophyta</taxon>
        <taxon>Tracheophyta</taxon>
        <taxon>Spermatophyta</taxon>
        <taxon>Magnoliopsida</taxon>
        <taxon>eudicotyledons</taxon>
        <taxon>Gunneridae</taxon>
        <taxon>Pentapetalae</taxon>
        <taxon>rosids</taxon>
        <taxon>fabids</taxon>
        <taxon>Rosales</taxon>
        <taxon>Rosaceae</taxon>
        <taxon>Rosoideae</taxon>
        <taxon>Rosoideae incertae sedis</taxon>
        <taxon>Rosa</taxon>
    </lineage>
</organism>
<keyword evidence="3" id="KW-1185">Reference proteome</keyword>
<proteinExistence type="predicted"/>
<dbReference type="AlphaFoldDB" id="A0A2P6Q1C8"/>
<dbReference type="SUPFAM" id="SSF53098">
    <property type="entry name" value="Ribonuclease H-like"/>
    <property type="match status" value="1"/>
</dbReference>
<accession>A0A2P6Q1C8</accession>
<dbReference type="Proteomes" id="UP000238479">
    <property type="component" value="Chromosome 6"/>
</dbReference>
<gene>
    <name evidence="2" type="ORF">RchiOBHm_Chr6g0311351</name>
</gene>
<evidence type="ECO:0000259" key="1">
    <source>
        <dbReference type="Pfam" id="PF14372"/>
    </source>
</evidence>
<comment type="caution">
    <text evidence="2">The sequence shown here is derived from an EMBL/GenBank/DDBJ whole genome shotgun (WGS) entry which is preliminary data.</text>
</comment>
<dbReference type="EMBL" id="PDCK01000044">
    <property type="protein sequence ID" value="PRQ28000.1"/>
    <property type="molecule type" value="Genomic_DNA"/>
</dbReference>
<dbReference type="PANTHER" id="PTHR23272:SF187">
    <property type="entry name" value="AC9 TRANSPOSASE-RELATED"/>
    <property type="match status" value="1"/>
</dbReference>
<name>A0A2P6Q1C8_ROSCH</name>
<protein>
    <submittedName>
        <fullName evidence="2">Putative ribonuclease H-like domain, hAT-like transposase, RNase-H</fullName>
    </submittedName>
</protein>
<dbReference type="Gramene" id="PRQ28000">
    <property type="protein sequence ID" value="PRQ28000"/>
    <property type="gene ID" value="RchiOBHm_Chr6g0311351"/>
</dbReference>
<evidence type="ECO:0000313" key="3">
    <source>
        <dbReference type="Proteomes" id="UP000238479"/>
    </source>
</evidence>
<sequence>MKRRLRSKGTLNFDGDFLHLRCACHIINLVVRDGIDEIEDGIEAIWHCVKFIWYSSSKLDKYRDFSVLEQLSNTANVPLDVITRWTSTYLMLAAALKYEKVFEMMGDEDDTFKKYFDETDAKIKKKRAGPPSSQDWRNAQAFVHFLGKFYEATMKLSAWKKVTAHLLFFELIGLQTEIDNKINDDRDPILQRVACGMKDKFDKYWRSFEQMNKIIVIANVLDPRWKLQYQKKAFAKVGSSPIRVATITSELKGILMMMYDEYRRSDAAFS</sequence>
<evidence type="ECO:0000313" key="2">
    <source>
        <dbReference type="EMBL" id="PRQ28000.1"/>
    </source>
</evidence>
<dbReference type="GO" id="GO:0003677">
    <property type="term" value="F:DNA binding"/>
    <property type="evidence" value="ECO:0007669"/>
    <property type="project" value="InterPro"/>
</dbReference>
<dbReference type="PANTHER" id="PTHR23272">
    <property type="entry name" value="BED FINGER-RELATED"/>
    <property type="match status" value="1"/>
</dbReference>
<dbReference type="Pfam" id="PF14372">
    <property type="entry name" value="hAT-like_RNase-H"/>
    <property type="match status" value="1"/>
</dbReference>
<dbReference type="InterPro" id="IPR025525">
    <property type="entry name" value="hAT-like_transposase_RNase-H"/>
</dbReference>
<dbReference type="OMA" id="CCERDEN"/>
<feature type="domain" description="hAT-like transposase RNase-H fold" evidence="1">
    <location>
        <begin position="160"/>
        <end position="262"/>
    </location>
</feature>
<reference evidence="2 3" key="1">
    <citation type="journal article" date="2018" name="Nat. Genet.">
        <title>The Rosa genome provides new insights in the design of modern roses.</title>
        <authorList>
            <person name="Bendahmane M."/>
        </authorList>
    </citation>
    <scope>NUCLEOTIDE SEQUENCE [LARGE SCALE GENOMIC DNA]</scope>
    <source>
        <strain evidence="3">cv. Old Blush</strain>
    </source>
</reference>